<protein>
    <submittedName>
        <fullName evidence="2">Uncharacterized protein</fullName>
    </submittedName>
</protein>
<gene>
    <name evidence="1" type="ORF">F2Q68_00034155</name>
    <name evidence="2" type="ORF">F2Q70_00036841</name>
</gene>
<proteinExistence type="predicted"/>
<dbReference type="EMBL" id="QGKW02001988">
    <property type="protein sequence ID" value="KAF2553378.1"/>
    <property type="molecule type" value="Genomic_DNA"/>
</dbReference>
<reference evidence="2" key="1">
    <citation type="submission" date="2019-12" db="EMBL/GenBank/DDBJ databases">
        <title>Genome sequencing and annotation of Brassica cretica.</title>
        <authorList>
            <person name="Studholme D.J."/>
            <person name="Sarris P.F."/>
        </authorList>
    </citation>
    <scope>NUCLEOTIDE SEQUENCE</scope>
    <source>
        <strain evidence="1">PFS-001/15</strain>
        <strain evidence="2">PFS-102/07</strain>
        <tissue evidence="2">Leaf</tissue>
    </source>
</reference>
<name>A0A8S9JSX9_BRACR</name>
<sequence>MVDYEDRYCTEKASSVQSAILYDCDAKALSTGSVLITPPGSPKNCPEANGGSVRVQISPSRPASVYMVSQGSVQVEISPVMSKSSLGFWPSPLRSTSCFSPRTLEDRVAYRLECSRCCMVPVIFKDSIVVGGQTIRGIFGHIGRSPSCDVGTTGLMPYRPDY</sequence>
<dbReference type="AlphaFoldDB" id="A0A8S9JSX9"/>
<accession>A0A8S9JSX9</accession>
<dbReference type="Proteomes" id="UP000712281">
    <property type="component" value="Unassembled WGS sequence"/>
</dbReference>
<evidence type="ECO:0000313" key="1">
    <source>
        <dbReference type="EMBL" id="KAF2553378.1"/>
    </source>
</evidence>
<evidence type="ECO:0000313" key="2">
    <source>
        <dbReference type="EMBL" id="KAF2584792.1"/>
    </source>
</evidence>
<organism evidence="2">
    <name type="scientific">Brassica cretica</name>
    <name type="common">Mustard</name>
    <dbReference type="NCBI Taxonomy" id="69181"/>
    <lineage>
        <taxon>Eukaryota</taxon>
        <taxon>Viridiplantae</taxon>
        <taxon>Streptophyta</taxon>
        <taxon>Embryophyta</taxon>
        <taxon>Tracheophyta</taxon>
        <taxon>Spermatophyta</taxon>
        <taxon>Magnoliopsida</taxon>
        <taxon>eudicotyledons</taxon>
        <taxon>Gunneridae</taxon>
        <taxon>Pentapetalae</taxon>
        <taxon>rosids</taxon>
        <taxon>malvids</taxon>
        <taxon>Brassicales</taxon>
        <taxon>Brassicaceae</taxon>
        <taxon>Brassiceae</taxon>
        <taxon>Brassica</taxon>
    </lineage>
</organism>
<comment type="caution">
    <text evidence="2">The sequence shown here is derived from an EMBL/GenBank/DDBJ whole genome shotgun (WGS) entry which is preliminary data.</text>
</comment>
<dbReference type="EMBL" id="QGKY02000246">
    <property type="protein sequence ID" value="KAF2584792.1"/>
    <property type="molecule type" value="Genomic_DNA"/>
</dbReference>